<proteinExistence type="predicted"/>
<evidence type="ECO:0008006" key="3">
    <source>
        <dbReference type="Google" id="ProtNLM"/>
    </source>
</evidence>
<evidence type="ECO:0000313" key="2">
    <source>
        <dbReference type="Proteomes" id="UP000605733"/>
    </source>
</evidence>
<dbReference type="RefSeq" id="WP_011708527.1">
    <property type="nucleotide sequence ID" value="NZ_BMIX01000004.1"/>
</dbReference>
<evidence type="ECO:0000313" key="1">
    <source>
        <dbReference type="EMBL" id="GGG37011.1"/>
    </source>
</evidence>
<dbReference type="EMBL" id="BMIX01000004">
    <property type="protein sequence ID" value="GGG37011.1"/>
    <property type="molecule type" value="Genomic_DNA"/>
</dbReference>
<sequence length="149" mass="17079">MKVYLFLIISLFLISCSDDSIPLETEDLSISNYPPKWNLFKMTGMLAGSEATGEDMQWQEYYIFRSDNTFIKTRVQDGETLIAKGTYETREIDDIQNYLLQHNTESSIIGNCTGNLEENLYISDDGKILLSSWWACDGPGLFYSQENIK</sequence>
<gene>
    <name evidence="1" type="ORF">GCM10011532_20880</name>
</gene>
<name>A0ABQ1WQN2_9FLAO</name>
<keyword evidence="2" id="KW-1185">Reference proteome</keyword>
<comment type="caution">
    <text evidence="1">The sequence shown here is derived from an EMBL/GenBank/DDBJ whole genome shotgun (WGS) entry which is preliminary data.</text>
</comment>
<accession>A0ABQ1WQN2</accession>
<dbReference type="Proteomes" id="UP000605733">
    <property type="component" value="Unassembled WGS sequence"/>
</dbReference>
<reference evidence="2" key="1">
    <citation type="journal article" date="2019" name="Int. J. Syst. Evol. Microbiol.">
        <title>The Global Catalogue of Microorganisms (GCM) 10K type strain sequencing project: providing services to taxonomists for standard genome sequencing and annotation.</title>
        <authorList>
            <consortium name="The Broad Institute Genomics Platform"/>
            <consortium name="The Broad Institute Genome Sequencing Center for Infectious Disease"/>
            <person name="Wu L."/>
            <person name="Ma J."/>
        </authorList>
    </citation>
    <scope>NUCLEOTIDE SEQUENCE [LARGE SCALE GENOMIC DNA]</scope>
    <source>
        <strain evidence="2">CGMCC 1.15422</strain>
    </source>
</reference>
<organism evidence="1 2">
    <name type="scientific">Christiangramia forsetii</name>
    <dbReference type="NCBI Taxonomy" id="411153"/>
    <lineage>
        <taxon>Bacteria</taxon>
        <taxon>Pseudomonadati</taxon>
        <taxon>Bacteroidota</taxon>
        <taxon>Flavobacteriia</taxon>
        <taxon>Flavobacteriales</taxon>
        <taxon>Flavobacteriaceae</taxon>
        <taxon>Christiangramia</taxon>
    </lineage>
</organism>
<protein>
    <recommendedName>
        <fullName evidence="3">Lipoprotein</fullName>
    </recommendedName>
</protein>
<dbReference type="PROSITE" id="PS51257">
    <property type="entry name" value="PROKAR_LIPOPROTEIN"/>
    <property type="match status" value="1"/>
</dbReference>